<accession>A0AAE1EK70</accession>
<evidence type="ECO:0000313" key="2">
    <source>
        <dbReference type="EMBL" id="KAK3854999.1"/>
    </source>
</evidence>
<keyword evidence="3" id="KW-1185">Reference proteome</keyword>
<evidence type="ECO:0000256" key="1">
    <source>
        <dbReference type="SAM" id="SignalP"/>
    </source>
</evidence>
<feature type="signal peptide" evidence="1">
    <location>
        <begin position="1"/>
        <end position="19"/>
    </location>
</feature>
<evidence type="ECO:0000313" key="3">
    <source>
        <dbReference type="Proteomes" id="UP001286313"/>
    </source>
</evidence>
<dbReference type="AlphaFoldDB" id="A0AAE1EK70"/>
<comment type="caution">
    <text evidence="2">The sequence shown here is derived from an EMBL/GenBank/DDBJ whole genome shotgun (WGS) entry which is preliminary data.</text>
</comment>
<organism evidence="2 3">
    <name type="scientific">Petrolisthes cinctipes</name>
    <name type="common">Flat porcelain crab</name>
    <dbReference type="NCBI Taxonomy" id="88211"/>
    <lineage>
        <taxon>Eukaryota</taxon>
        <taxon>Metazoa</taxon>
        <taxon>Ecdysozoa</taxon>
        <taxon>Arthropoda</taxon>
        <taxon>Crustacea</taxon>
        <taxon>Multicrustacea</taxon>
        <taxon>Malacostraca</taxon>
        <taxon>Eumalacostraca</taxon>
        <taxon>Eucarida</taxon>
        <taxon>Decapoda</taxon>
        <taxon>Pleocyemata</taxon>
        <taxon>Anomura</taxon>
        <taxon>Galatheoidea</taxon>
        <taxon>Porcellanidae</taxon>
        <taxon>Petrolisthes</taxon>
    </lineage>
</organism>
<feature type="chain" id="PRO_5041962648" evidence="1">
    <location>
        <begin position="20"/>
        <end position="202"/>
    </location>
</feature>
<proteinExistence type="predicted"/>
<dbReference type="Proteomes" id="UP001286313">
    <property type="component" value="Unassembled WGS sequence"/>
</dbReference>
<gene>
    <name evidence="2" type="ORF">Pcinc_038567</name>
</gene>
<keyword evidence="1" id="KW-0732">Signal</keyword>
<protein>
    <submittedName>
        <fullName evidence="2">Uncharacterized protein</fullName>
    </submittedName>
</protein>
<dbReference type="EMBL" id="JAWQEG010006387">
    <property type="protein sequence ID" value="KAK3854999.1"/>
    <property type="molecule type" value="Genomic_DNA"/>
</dbReference>
<sequence length="202" mass="21717">MGSVAGWTLMFYLSRAVLPEVPWAAYLSCPPSRTPCLSSPPCIPDPPSPSLFPDPATLPLHCVPCLPPCHLFLTLCSLLPPCLLAPATLPLHCVPCCLPAFSSLPPLPYTVFLAASLPSRPCHPSLTLCSLLPPCLLVPATPPLHCVPCLPASSPFPVVLMNMNVIIFSSNFNATVSIFLEGVIKVLIYLYLAGICRWNNKY</sequence>
<name>A0AAE1EK70_PETCI</name>
<reference evidence="2" key="1">
    <citation type="submission" date="2023-10" db="EMBL/GenBank/DDBJ databases">
        <title>Genome assemblies of two species of porcelain crab, Petrolisthes cinctipes and Petrolisthes manimaculis (Anomura: Porcellanidae).</title>
        <authorList>
            <person name="Angst P."/>
        </authorList>
    </citation>
    <scope>NUCLEOTIDE SEQUENCE</scope>
    <source>
        <strain evidence="2">PB745_01</strain>
        <tissue evidence="2">Gill</tissue>
    </source>
</reference>